<keyword evidence="2" id="KW-1185">Reference proteome</keyword>
<organism evidence="1 2">
    <name type="scientific">Steinernema carpocapsae</name>
    <name type="common">Entomopathogenic nematode</name>
    <dbReference type="NCBI Taxonomy" id="34508"/>
    <lineage>
        <taxon>Eukaryota</taxon>
        <taxon>Metazoa</taxon>
        <taxon>Ecdysozoa</taxon>
        <taxon>Nematoda</taxon>
        <taxon>Chromadorea</taxon>
        <taxon>Rhabditida</taxon>
        <taxon>Tylenchina</taxon>
        <taxon>Panagrolaimomorpha</taxon>
        <taxon>Strongyloidoidea</taxon>
        <taxon>Steinernematidae</taxon>
        <taxon>Steinernema</taxon>
    </lineage>
</organism>
<dbReference type="Proteomes" id="UP000298663">
    <property type="component" value="Unassembled WGS sequence"/>
</dbReference>
<reference evidence="1 2" key="1">
    <citation type="journal article" date="2015" name="Genome Biol.">
        <title>Comparative genomics of Steinernema reveals deeply conserved gene regulatory networks.</title>
        <authorList>
            <person name="Dillman A.R."/>
            <person name="Macchietto M."/>
            <person name="Porter C.F."/>
            <person name="Rogers A."/>
            <person name="Williams B."/>
            <person name="Antoshechkin I."/>
            <person name="Lee M.M."/>
            <person name="Goodwin Z."/>
            <person name="Lu X."/>
            <person name="Lewis E.E."/>
            <person name="Goodrich-Blair H."/>
            <person name="Stock S.P."/>
            <person name="Adams B.J."/>
            <person name="Sternberg P.W."/>
            <person name="Mortazavi A."/>
        </authorList>
    </citation>
    <scope>NUCLEOTIDE SEQUENCE [LARGE SCALE GENOMIC DNA]</scope>
    <source>
        <strain evidence="1 2">ALL</strain>
    </source>
</reference>
<name>A0A4U5MCE9_STECR</name>
<sequence>MSVNIEKTRMHLVECAKAADDAVPEAVKVLDEKGAQPTDKLKLLEFDSEQLCGFKLNNVDFMADLQKSLKKQCPTHAKVYVTLPENDRPSYGARSPEIVGLEDLLRDGFNHQKGEIIRFDDAEGF</sequence>
<reference evidence="1 2" key="2">
    <citation type="journal article" date="2019" name="G3 (Bethesda)">
        <title>Hybrid Assembly of the Genome of the Entomopathogenic Nematode Steinernema carpocapsae Identifies the X-Chromosome.</title>
        <authorList>
            <person name="Serra L."/>
            <person name="Macchietto M."/>
            <person name="Macias-Munoz A."/>
            <person name="McGill C.J."/>
            <person name="Rodriguez I.M."/>
            <person name="Rodriguez B."/>
            <person name="Murad R."/>
            <person name="Mortazavi A."/>
        </authorList>
    </citation>
    <scope>NUCLEOTIDE SEQUENCE [LARGE SCALE GENOMIC DNA]</scope>
    <source>
        <strain evidence="1 2">ALL</strain>
    </source>
</reference>
<protein>
    <submittedName>
        <fullName evidence="1">Uncharacterized protein</fullName>
    </submittedName>
</protein>
<comment type="caution">
    <text evidence="1">The sequence shown here is derived from an EMBL/GenBank/DDBJ whole genome shotgun (WGS) entry which is preliminary data.</text>
</comment>
<gene>
    <name evidence="1" type="ORF">L596_023039</name>
</gene>
<evidence type="ECO:0000313" key="1">
    <source>
        <dbReference type="EMBL" id="TKR66801.1"/>
    </source>
</evidence>
<accession>A0A4U5MCE9</accession>
<dbReference type="AlphaFoldDB" id="A0A4U5MCE9"/>
<evidence type="ECO:0000313" key="2">
    <source>
        <dbReference type="Proteomes" id="UP000298663"/>
    </source>
</evidence>
<dbReference type="EMBL" id="AZBU02000008">
    <property type="protein sequence ID" value="TKR66801.1"/>
    <property type="molecule type" value="Genomic_DNA"/>
</dbReference>
<proteinExistence type="predicted"/>